<dbReference type="InterPro" id="IPR048147">
    <property type="entry name" value="CBO0543-like"/>
</dbReference>
<keyword evidence="1" id="KW-0812">Transmembrane</keyword>
<proteinExistence type="predicted"/>
<feature type="domain" description="Cupin type-2" evidence="2">
    <location>
        <begin position="192"/>
        <end position="260"/>
    </location>
</feature>
<protein>
    <submittedName>
        <fullName evidence="3">Cupin domain-containing protein</fullName>
    </submittedName>
</protein>
<keyword evidence="1" id="KW-0472">Membrane</keyword>
<name>A0ABT3X130_9BACL</name>
<organism evidence="3 4">
    <name type="scientific">Tumebacillus lacus</name>
    <dbReference type="NCBI Taxonomy" id="2995335"/>
    <lineage>
        <taxon>Bacteria</taxon>
        <taxon>Bacillati</taxon>
        <taxon>Bacillota</taxon>
        <taxon>Bacilli</taxon>
        <taxon>Bacillales</taxon>
        <taxon>Alicyclobacillaceae</taxon>
        <taxon>Tumebacillus</taxon>
    </lineage>
</organism>
<feature type="transmembrane region" description="Helical" evidence="1">
    <location>
        <begin position="30"/>
        <end position="50"/>
    </location>
</feature>
<evidence type="ECO:0000313" key="4">
    <source>
        <dbReference type="Proteomes" id="UP001208017"/>
    </source>
</evidence>
<dbReference type="InterPro" id="IPR011051">
    <property type="entry name" value="RmlC_Cupin_sf"/>
</dbReference>
<dbReference type="Gene3D" id="2.60.120.10">
    <property type="entry name" value="Jelly Rolls"/>
    <property type="match status" value="1"/>
</dbReference>
<gene>
    <name evidence="3" type="ORF">OS242_11545</name>
</gene>
<dbReference type="SUPFAM" id="SSF51182">
    <property type="entry name" value="RmlC-like cupins"/>
    <property type="match status" value="1"/>
</dbReference>
<accession>A0ABT3X130</accession>
<dbReference type="Pfam" id="PF07883">
    <property type="entry name" value="Cupin_2"/>
    <property type="match status" value="1"/>
</dbReference>
<dbReference type="Proteomes" id="UP001208017">
    <property type="component" value="Unassembled WGS sequence"/>
</dbReference>
<dbReference type="InterPro" id="IPR013096">
    <property type="entry name" value="Cupin_2"/>
</dbReference>
<evidence type="ECO:0000313" key="3">
    <source>
        <dbReference type="EMBL" id="MCX7570598.1"/>
    </source>
</evidence>
<evidence type="ECO:0000256" key="1">
    <source>
        <dbReference type="SAM" id="Phobius"/>
    </source>
</evidence>
<sequence length="284" mass="33631">MPFVVNFVLSWTAFFLFADKRRWREFYPSVALAMIMSLASDSLVTQLPLWSYHDHQNWLSPLWMGLLDDFGIYPVVTYLFLQYYPKNRPISRQLLYFTVWTTGVILIEFLYLTQGWMVHRYFWSLPMSYFADWTIFFLLLRLHLRYHRPPLSLSETQPLATQKLSPRYEEYMRKWGVDLQVIYKKDKTEIFLVSMKPGGYIPQHFHSAAEHFFLLNGSMELHIGSESQIVDSWELVHLSENIVHGCRNLTQETILVISVFEEASVFEKLSTVFDQHVLAEPLPL</sequence>
<dbReference type="EMBL" id="JAPMLT010000005">
    <property type="protein sequence ID" value="MCX7570598.1"/>
    <property type="molecule type" value="Genomic_DNA"/>
</dbReference>
<feature type="transmembrane region" description="Helical" evidence="1">
    <location>
        <begin position="120"/>
        <end position="140"/>
    </location>
</feature>
<feature type="transmembrane region" description="Helical" evidence="1">
    <location>
        <begin position="62"/>
        <end position="81"/>
    </location>
</feature>
<keyword evidence="1" id="KW-1133">Transmembrane helix</keyword>
<dbReference type="NCBIfam" id="NF041644">
    <property type="entry name" value="CBO0543_fam"/>
    <property type="match status" value="1"/>
</dbReference>
<comment type="caution">
    <text evidence="3">The sequence shown here is derived from an EMBL/GenBank/DDBJ whole genome shotgun (WGS) entry which is preliminary data.</text>
</comment>
<dbReference type="InterPro" id="IPR014710">
    <property type="entry name" value="RmlC-like_jellyroll"/>
</dbReference>
<evidence type="ECO:0000259" key="2">
    <source>
        <dbReference type="Pfam" id="PF07883"/>
    </source>
</evidence>
<dbReference type="RefSeq" id="WP_267151847.1">
    <property type="nucleotide sequence ID" value="NZ_JAPMLT010000005.1"/>
</dbReference>
<keyword evidence="4" id="KW-1185">Reference proteome</keyword>
<feature type="transmembrane region" description="Helical" evidence="1">
    <location>
        <begin position="93"/>
        <end position="114"/>
    </location>
</feature>
<reference evidence="3 4" key="1">
    <citation type="submission" date="2022-11" db="EMBL/GenBank/DDBJ databases">
        <title>Study of microbial diversity in lake waters.</title>
        <authorList>
            <person name="Zhang J."/>
        </authorList>
    </citation>
    <scope>NUCLEOTIDE SEQUENCE [LARGE SCALE GENOMIC DNA]</scope>
    <source>
        <strain evidence="3 4">DT12</strain>
    </source>
</reference>